<dbReference type="Proteomes" id="UP000182235">
    <property type="component" value="Unassembled WGS sequence"/>
</dbReference>
<reference evidence="2 3" key="1">
    <citation type="submission" date="2015-07" db="EMBL/GenBank/DDBJ databases">
        <title>Emmonsia species relationships and genome sequence.</title>
        <authorList>
            <consortium name="The Broad Institute Genomics Platform"/>
            <person name="Cuomo C.A."/>
            <person name="Munoz J.F."/>
            <person name="Imamovic A."/>
            <person name="Priest M.E."/>
            <person name="Young S."/>
            <person name="Clay O.K."/>
            <person name="McEwen J.G."/>
        </authorList>
    </citation>
    <scope>NUCLEOTIDE SEQUENCE [LARGE SCALE GENOMIC DNA]</scope>
    <source>
        <strain evidence="2 3">UAMH 9510</strain>
    </source>
</reference>
<comment type="caution">
    <text evidence="2">The sequence shown here is derived from an EMBL/GenBank/DDBJ whole genome shotgun (WGS) entry which is preliminary data.</text>
</comment>
<evidence type="ECO:0000313" key="3">
    <source>
        <dbReference type="Proteomes" id="UP000182235"/>
    </source>
</evidence>
<sequence length="109" mass="12072">MKYSVILFTALGLASLSAAVPEYHPYYTDPMFGNYDGGNWDWCAPKVTCHDDADCYTSDCLQKAKGHSGMITCGTWPWWPHSCWTWIPDNAPAIVPQIDLGPAKSDGNQ</sequence>
<dbReference type="AlphaFoldDB" id="A0A1J9Q8R4"/>
<protein>
    <recommendedName>
        <fullName evidence="4">Endo-1,3(4)-beta-glucanase 1 carbohydrate binding domain-containing protein</fullName>
    </recommendedName>
</protein>
<dbReference type="VEuPathDB" id="FungiDB:AJ78_07056"/>
<feature type="chain" id="PRO_5012091680" description="Endo-1,3(4)-beta-glucanase 1 carbohydrate binding domain-containing protein" evidence="1">
    <location>
        <begin position="20"/>
        <end position="109"/>
    </location>
</feature>
<dbReference type="EMBL" id="LGRN01000419">
    <property type="protein sequence ID" value="OJD12324.1"/>
    <property type="molecule type" value="Genomic_DNA"/>
</dbReference>
<organism evidence="2 3">
    <name type="scientific">Emergomyces pasteurianus Ep9510</name>
    <dbReference type="NCBI Taxonomy" id="1447872"/>
    <lineage>
        <taxon>Eukaryota</taxon>
        <taxon>Fungi</taxon>
        <taxon>Dikarya</taxon>
        <taxon>Ascomycota</taxon>
        <taxon>Pezizomycotina</taxon>
        <taxon>Eurotiomycetes</taxon>
        <taxon>Eurotiomycetidae</taxon>
        <taxon>Onygenales</taxon>
        <taxon>Ajellomycetaceae</taxon>
        <taxon>Emergomyces</taxon>
    </lineage>
</organism>
<feature type="signal peptide" evidence="1">
    <location>
        <begin position="1"/>
        <end position="19"/>
    </location>
</feature>
<accession>A0A1J9Q8R4</accession>
<keyword evidence="1" id="KW-0732">Signal</keyword>
<keyword evidence="3" id="KW-1185">Reference proteome</keyword>
<name>A0A1J9Q8R4_9EURO</name>
<evidence type="ECO:0000313" key="2">
    <source>
        <dbReference type="EMBL" id="OJD12324.1"/>
    </source>
</evidence>
<gene>
    <name evidence="2" type="ORF">AJ78_07056</name>
</gene>
<dbReference type="OrthoDB" id="4187238at2759"/>
<proteinExistence type="predicted"/>
<evidence type="ECO:0000256" key="1">
    <source>
        <dbReference type="SAM" id="SignalP"/>
    </source>
</evidence>
<evidence type="ECO:0008006" key="4">
    <source>
        <dbReference type="Google" id="ProtNLM"/>
    </source>
</evidence>